<proteinExistence type="predicted"/>
<name>A0A2S6IC91_9ACTN</name>
<organism evidence="1 2">
    <name type="scientific">Kineococcus xinjiangensis</name>
    <dbReference type="NCBI Taxonomy" id="512762"/>
    <lineage>
        <taxon>Bacteria</taxon>
        <taxon>Bacillati</taxon>
        <taxon>Actinomycetota</taxon>
        <taxon>Actinomycetes</taxon>
        <taxon>Kineosporiales</taxon>
        <taxon>Kineosporiaceae</taxon>
        <taxon>Kineococcus</taxon>
    </lineage>
</organism>
<accession>A0A2S6IC91</accession>
<gene>
    <name evidence="1" type="ORF">CLV92_1229</name>
</gene>
<keyword evidence="2" id="KW-1185">Reference proteome</keyword>
<reference evidence="1 2" key="1">
    <citation type="submission" date="2018-02" db="EMBL/GenBank/DDBJ databases">
        <title>Genomic Encyclopedia of Archaeal and Bacterial Type Strains, Phase II (KMG-II): from individual species to whole genera.</title>
        <authorList>
            <person name="Goeker M."/>
        </authorList>
    </citation>
    <scope>NUCLEOTIDE SEQUENCE [LARGE SCALE GENOMIC DNA]</scope>
    <source>
        <strain evidence="1 2">DSM 22857</strain>
    </source>
</reference>
<dbReference type="Proteomes" id="UP000239485">
    <property type="component" value="Unassembled WGS sequence"/>
</dbReference>
<comment type="caution">
    <text evidence="1">The sequence shown here is derived from an EMBL/GenBank/DDBJ whole genome shotgun (WGS) entry which is preliminary data.</text>
</comment>
<evidence type="ECO:0000313" key="2">
    <source>
        <dbReference type="Proteomes" id="UP000239485"/>
    </source>
</evidence>
<protein>
    <submittedName>
        <fullName evidence="1">Uncharacterized protein</fullName>
    </submittedName>
</protein>
<sequence length="60" mass="5766">MSAPSSSTMPVPQGIVDIVDIEVADAGGDAGGDGCGQAVALLDGALRGRMTGAPLRAGRG</sequence>
<dbReference type="EMBL" id="PTJD01000022">
    <property type="protein sequence ID" value="PPK90834.1"/>
    <property type="molecule type" value="Genomic_DNA"/>
</dbReference>
<dbReference type="AlphaFoldDB" id="A0A2S6IC91"/>
<evidence type="ECO:0000313" key="1">
    <source>
        <dbReference type="EMBL" id="PPK90834.1"/>
    </source>
</evidence>